<dbReference type="HOGENOM" id="CLU_053360_1_0_1"/>
<keyword evidence="2" id="KW-1133">Transmembrane helix</keyword>
<accession>M2R7A0</accession>
<sequence>MSDQLSSGQIYMLNWLAYSNYPAASTVVFYDYFTNISREIEYIWKRPFSAVTVLFGINRFALLVWAVSNMPIYSSQATSAADCNANVEFDLYTNTILLYEFHKPASCAVRTQAIDSMPNQNMDNATVGSVTVACAAASALVDLFVIVLTWYRTHTINRLGCASRNPLADVLLRGGALYFFFQTPLTSIVMSHFLLNLREVAHATQGDASETGQTPANLVFNHASQYTDQSRLTSFVEPMGASLRYGEYDDDEDGEWDDEPSANPGPEEGDA</sequence>
<dbReference type="EMBL" id="KB445802">
    <property type="protein sequence ID" value="EMD34556.1"/>
    <property type="molecule type" value="Genomic_DNA"/>
</dbReference>
<evidence type="ECO:0000256" key="2">
    <source>
        <dbReference type="SAM" id="Phobius"/>
    </source>
</evidence>
<organism evidence="4 5">
    <name type="scientific">Ceriporiopsis subvermispora (strain B)</name>
    <name type="common">White-rot fungus</name>
    <name type="synonym">Gelatoporia subvermispora</name>
    <dbReference type="NCBI Taxonomy" id="914234"/>
    <lineage>
        <taxon>Eukaryota</taxon>
        <taxon>Fungi</taxon>
        <taxon>Dikarya</taxon>
        <taxon>Basidiomycota</taxon>
        <taxon>Agaricomycotina</taxon>
        <taxon>Agaricomycetes</taxon>
        <taxon>Polyporales</taxon>
        <taxon>Gelatoporiaceae</taxon>
        <taxon>Gelatoporia</taxon>
    </lineage>
</organism>
<feature type="transmembrane region" description="Helical" evidence="2">
    <location>
        <begin position="48"/>
        <end position="67"/>
    </location>
</feature>
<keyword evidence="2" id="KW-0472">Membrane</keyword>
<evidence type="ECO:0000313" key="4">
    <source>
        <dbReference type="EMBL" id="EMD34556.1"/>
    </source>
</evidence>
<feature type="domain" description="DUF6533" evidence="3">
    <location>
        <begin position="23"/>
        <end position="63"/>
    </location>
</feature>
<dbReference type="InterPro" id="IPR045340">
    <property type="entry name" value="DUF6533"/>
</dbReference>
<reference evidence="4 5" key="1">
    <citation type="journal article" date="2012" name="Proc. Natl. Acad. Sci. U.S.A.">
        <title>Comparative genomics of Ceriporiopsis subvermispora and Phanerochaete chrysosporium provide insight into selective ligninolysis.</title>
        <authorList>
            <person name="Fernandez-Fueyo E."/>
            <person name="Ruiz-Duenas F.J."/>
            <person name="Ferreira P."/>
            <person name="Floudas D."/>
            <person name="Hibbett D.S."/>
            <person name="Canessa P."/>
            <person name="Larrondo L.F."/>
            <person name="James T.Y."/>
            <person name="Seelenfreund D."/>
            <person name="Lobos S."/>
            <person name="Polanco R."/>
            <person name="Tello M."/>
            <person name="Honda Y."/>
            <person name="Watanabe T."/>
            <person name="Watanabe T."/>
            <person name="Ryu J.S."/>
            <person name="Kubicek C.P."/>
            <person name="Schmoll M."/>
            <person name="Gaskell J."/>
            <person name="Hammel K.E."/>
            <person name="St John F.J."/>
            <person name="Vanden Wymelenberg A."/>
            <person name="Sabat G."/>
            <person name="Splinter BonDurant S."/>
            <person name="Syed K."/>
            <person name="Yadav J.S."/>
            <person name="Doddapaneni H."/>
            <person name="Subramanian V."/>
            <person name="Lavin J.L."/>
            <person name="Oguiza J.A."/>
            <person name="Perez G."/>
            <person name="Pisabarro A.G."/>
            <person name="Ramirez L."/>
            <person name="Santoyo F."/>
            <person name="Master E."/>
            <person name="Coutinho P.M."/>
            <person name="Henrissat B."/>
            <person name="Lombard V."/>
            <person name="Magnuson J.K."/>
            <person name="Kuees U."/>
            <person name="Hori C."/>
            <person name="Igarashi K."/>
            <person name="Samejima M."/>
            <person name="Held B.W."/>
            <person name="Barry K.W."/>
            <person name="LaButti K.M."/>
            <person name="Lapidus A."/>
            <person name="Lindquist E.A."/>
            <person name="Lucas S.M."/>
            <person name="Riley R."/>
            <person name="Salamov A.A."/>
            <person name="Hoffmeister D."/>
            <person name="Schwenk D."/>
            <person name="Hadar Y."/>
            <person name="Yarden O."/>
            <person name="de Vries R.P."/>
            <person name="Wiebenga A."/>
            <person name="Stenlid J."/>
            <person name="Eastwood D."/>
            <person name="Grigoriev I.V."/>
            <person name="Berka R.M."/>
            <person name="Blanchette R.A."/>
            <person name="Kersten P."/>
            <person name="Martinez A.T."/>
            <person name="Vicuna R."/>
            <person name="Cullen D."/>
        </authorList>
    </citation>
    <scope>NUCLEOTIDE SEQUENCE [LARGE SCALE GENOMIC DNA]</scope>
    <source>
        <strain evidence="4 5">B</strain>
    </source>
</reference>
<keyword evidence="5" id="KW-1185">Reference proteome</keyword>
<dbReference type="Pfam" id="PF20151">
    <property type="entry name" value="DUF6533"/>
    <property type="match status" value="1"/>
</dbReference>
<feature type="transmembrane region" description="Helical" evidence="2">
    <location>
        <begin position="127"/>
        <end position="151"/>
    </location>
</feature>
<feature type="compositionally biased region" description="Acidic residues" evidence="1">
    <location>
        <begin position="248"/>
        <end position="260"/>
    </location>
</feature>
<proteinExistence type="predicted"/>
<evidence type="ECO:0000313" key="5">
    <source>
        <dbReference type="Proteomes" id="UP000016930"/>
    </source>
</evidence>
<keyword evidence="2" id="KW-0812">Transmembrane</keyword>
<gene>
    <name evidence="4" type="ORF">CERSUDRAFT_75521</name>
</gene>
<dbReference type="OrthoDB" id="3038503at2759"/>
<evidence type="ECO:0000256" key="1">
    <source>
        <dbReference type="SAM" id="MobiDB-lite"/>
    </source>
</evidence>
<dbReference type="Proteomes" id="UP000016930">
    <property type="component" value="Unassembled WGS sequence"/>
</dbReference>
<protein>
    <recommendedName>
        <fullName evidence="3">DUF6533 domain-containing protein</fullName>
    </recommendedName>
</protein>
<feature type="region of interest" description="Disordered" evidence="1">
    <location>
        <begin position="244"/>
        <end position="271"/>
    </location>
</feature>
<evidence type="ECO:0000259" key="3">
    <source>
        <dbReference type="Pfam" id="PF20151"/>
    </source>
</evidence>
<dbReference type="AlphaFoldDB" id="M2R7A0"/>
<name>M2R7A0_CERS8</name>